<dbReference type="RefSeq" id="WP_378056741.1">
    <property type="nucleotide sequence ID" value="NZ_JBHSIS010000006.1"/>
</dbReference>
<feature type="transmembrane region" description="Helical" evidence="2">
    <location>
        <begin position="388"/>
        <end position="412"/>
    </location>
</feature>
<dbReference type="EMBL" id="JBHSIS010000006">
    <property type="protein sequence ID" value="MFC4854816.1"/>
    <property type="molecule type" value="Genomic_DNA"/>
</dbReference>
<evidence type="ECO:0008006" key="5">
    <source>
        <dbReference type="Google" id="ProtNLM"/>
    </source>
</evidence>
<feature type="transmembrane region" description="Helical" evidence="2">
    <location>
        <begin position="127"/>
        <end position="147"/>
    </location>
</feature>
<keyword evidence="2" id="KW-0472">Membrane</keyword>
<evidence type="ECO:0000313" key="3">
    <source>
        <dbReference type="EMBL" id="MFC4854816.1"/>
    </source>
</evidence>
<sequence length="583" mass="63164">MTDGAAPKTWAGQEQDTGEQNPGQQQNSEQEQNTVRAPVRRPWLYHRRLAFGIELLALLPAIAMAFEVAGAPRLQQLDYWSVLLRITNPDGGFRWGGVWNLHNEHPLIVPSFLYWVDAKYFGGDNRMLGYLTVVIAAGTVVLLRHAMPRILPDVLRAGLVVAASALVFSLHGYHNFALGMSGTAWLTANLLVITSLVLAMKRQWLPAWLAGLVACLSYGTAFAVWPALFLIAVLHGEPLWRRLTTLGIGAVVIAEWLHLQSGLESSASAESDGVGTLLHAFVTLLGHLWTGSSAGLAVIAGGAVLCGLLALLTVPAARTRLLWFWWALALYGVLACGMIAAARVDFGNGIGLASRYTSLSVLTSLPLLVIGVTVLFRRAPRNASRLAIAVGVTGLVGFTIGAPTVTAVGTYLDDAPLKAVALRAELDHRFWYGIPRTDRLAPRLEALDHYPFTDDYTIGCGGPELGDRLDVDEMRPMPEIEEDQRRPAGAVDEFETHGDTTLMRGWATGGRSDVRCVLVVDAEGRVTGGGQYHLPRPDVVDLLDWVPSDTGFAVVAPTDPAGRLVVVLEDDWLFWLPTPTTTE</sequence>
<proteinExistence type="predicted"/>
<comment type="caution">
    <text evidence="3">The sequence shown here is derived from an EMBL/GenBank/DDBJ whole genome shotgun (WGS) entry which is preliminary data.</text>
</comment>
<evidence type="ECO:0000256" key="2">
    <source>
        <dbReference type="SAM" id="Phobius"/>
    </source>
</evidence>
<keyword evidence="2" id="KW-1133">Transmembrane helix</keyword>
<feature type="transmembrane region" description="Helical" evidence="2">
    <location>
        <begin position="295"/>
        <end position="314"/>
    </location>
</feature>
<feature type="transmembrane region" description="Helical" evidence="2">
    <location>
        <begin position="179"/>
        <end position="200"/>
    </location>
</feature>
<feature type="compositionally biased region" description="Polar residues" evidence="1">
    <location>
        <begin position="12"/>
        <end position="35"/>
    </location>
</feature>
<feature type="transmembrane region" description="Helical" evidence="2">
    <location>
        <begin position="207"/>
        <end position="233"/>
    </location>
</feature>
<name>A0ABV9S306_9PSEU</name>
<evidence type="ECO:0000256" key="1">
    <source>
        <dbReference type="SAM" id="MobiDB-lite"/>
    </source>
</evidence>
<dbReference type="Proteomes" id="UP001595859">
    <property type="component" value="Unassembled WGS sequence"/>
</dbReference>
<feature type="transmembrane region" description="Helical" evidence="2">
    <location>
        <begin position="154"/>
        <end position="173"/>
    </location>
</feature>
<feature type="transmembrane region" description="Helical" evidence="2">
    <location>
        <begin position="321"/>
        <end position="344"/>
    </location>
</feature>
<reference evidence="4" key="1">
    <citation type="journal article" date="2019" name="Int. J. Syst. Evol. Microbiol.">
        <title>The Global Catalogue of Microorganisms (GCM) 10K type strain sequencing project: providing services to taxonomists for standard genome sequencing and annotation.</title>
        <authorList>
            <consortium name="The Broad Institute Genomics Platform"/>
            <consortium name="The Broad Institute Genome Sequencing Center for Infectious Disease"/>
            <person name="Wu L."/>
            <person name="Ma J."/>
        </authorList>
    </citation>
    <scope>NUCLEOTIDE SEQUENCE [LARGE SCALE GENOMIC DNA]</scope>
    <source>
        <strain evidence="4">ZS-22-S1</strain>
    </source>
</reference>
<evidence type="ECO:0000313" key="4">
    <source>
        <dbReference type="Proteomes" id="UP001595859"/>
    </source>
</evidence>
<feature type="transmembrane region" description="Helical" evidence="2">
    <location>
        <begin position="49"/>
        <end position="71"/>
    </location>
</feature>
<feature type="transmembrane region" description="Helical" evidence="2">
    <location>
        <begin position="356"/>
        <end position="376"/>
    </location>
</feature>
<gene>
    <name evidence="3" type="ORF">ACFPCV_15015</name>
</gene>
<keyword evidence="4" id="KW-1185">Reference proteome</keyword>
<protein>
    <recommendedName>
        <fullName evidence="5">Glycosyltransferase RgtA/B/C/D-like domain-containing protein</fullName>
    </recommendedName>
</protein>
<feature type="region of interest" description="Disordered" evidence="1">
    <location>
        <begin position="1"/>
        <end position="35"/>
    </location>
</feature>
<organism evidence="3 4">
    <name type="scientific">Actinophytocola glycyrrhizae</name>
    <dbReference type="NCBI Taxonomy" id="2044873"/>
    <lineage>
        <taxon>Bacteria</taxon>
        <taxon>Bacillati</taxon>
        <taxon>Actinomycetota</taxon>
        <taxon>Actinomycetes</taxon>
        <taxon>Pseudonocardiales</taxon>
        <taxon>Pseudonocardiaceae</taxon>
    </lineage>
</organism>
<keyword evidence="2" id="KW-0812">Transmembrane</keyword>
<accession>A0ABV9S306</accession>